<dbReference type="InterPro" id="IPR029063">
    <property type="entry name" value="SAM-dependent_MTases_sf"/>
</dbReference>
<keyword evidence="9" id="KW-1185">Reference proteome</keyword>
<evidence type="ECO:0000256" key="7">
    <source>
        <dbReference type="HAMAP-Rule" id="MF_01057"/>
    </source>
</evidence>
<comment type="pathway">
    <text evidence="7">tRNA modification; N(7)-methylguanine-tRNA biosynthesis.</text>
</comment>
<dbReference type="Pfam" id="PF02390">
    <property type="entry name" value="Methyltransf_4"/>
    <property type="match status" value="1"/>
</dbReference>
<organism evidence="8 9">
    <name type="scientific">Litoribacillus peritrichatus</name>
    <dbReference type="NCBI Taxonomy" id="718191"/>
    <lineage>
        <taxon>Bacteria</taxon>
        <taxon>Pseudomonadati</taxon>
        <taxon>Pseudomonadota</taxon>
        <taxon>Gammaproteobacteria</taxon>
        <taxon>Oceanospirillales</taxon>
        <taxon>Oceanospirillaceae</taxon>
        <taxon>Litoribacillus</taxon>
    </lineage>
</organism>
<keyword evidence="4 7" id="KW-0808">Transferase</keyword>
<dbReference type="RefSeq" id="WP_344798753.1">
    <property type="nucleotide sequence ID" value="NZ_BAABBN010000007.1"/>
</dbReference>
<keyword evidence="5 7" id="KW-0949">S-adenosyl-L-methionine</keyword>
<accession>A0ABP7MQW7</accession>
<feature type="binding site" evidence="7">
    <location>
        <position position="112"/>
    </location>
    <ligand>
        <name>S-adenosyl-L-methionine</name>
        <dbReference type="ChEBI" id="CHEBI:59789"/>
    </ligand>
</feature>
<comment type="catalytic activity">
    <reaction evidence="1 7">
        <text>guanosine(46) in tRNA + S-adenosyl-L-methionine = N(7)-methylguanosine(46) in tRNA + S-adenosyl-L-homocysteine</text>
        <dbReference type="Rhea" id="RHEA:42708"/>
        <dbReference type="Rhea" id="RHEA-COMP:10188"/>
        <dbReference type="Rhea" id="RHEA-COMP:10189"/>
        <dbReference type="ChEBI" id="CHEBI:57856"/>
        <dbReference type="ChEBI" id="CHEBI:59789"/>
        <dbReference type="ChEBI" id="CHEBI:74269"/>
        <dbReference type="ChEBI" id="CHEBI:74480"/>
        <dbReference type="EC" id="2.1.1.33"/>
    </reaction>
</comment>
<evidence type="ECO:0000256" key="6">
    <source>
        <dbReference type="ARBA" id="ARBA00022694"/>
    </source>
</evidence>
<evidence type="ECO:0000256" key="1">
    <source>
        <dbReference type="ARBA" id="ARBA00000142"/>
    </source>
</evidence>
<evidence type="ECO:0000256" key="5">
    <source>
        <dbReference type="ARBA" id="ARBA00022691"/>
    </source>
</evidence>
<keyword evidence="6 7" id="KW-0819">tRNA processing</keyword>
<sequence length="230" mass="26340">MSDSVEHKRSIRSFVKRTGRMTEGQQRAMEEHWSELGLTHQQGMLDIETVFGRKAPLVLEVGFGNGDSLVEMAEKAPEKDFIGIEVHEPGVGRLINGVVTKELTNLRAYCHDAVEVFQDCIPDGAIDRMQLFFPDPWHKKRHNKRRIVQPEFVQQVRSKLVVGGIWHMATDWEPYAEHMMEVMSAAEGFKNIAGEGGYVPRPESRPLTKFEQRGERLGHGVWDLMFERVE</sequence>
<feature type="region of interest" description="Interaction with RNA" evidence="7">
    <location>
        <begin position="141"/>
        <end position="146"/>
    </location>
</feature>
<dbReference type="HAMAP" id="MF_01057">
    <property type="entry name" value="tRNA_methyltr_TrmB"/>
    <property type="match status" value="1"/>
</dbReference>
<dbReference type="InterPro" id="IPR003358">
    <property type="entry name" value="tRNA_(Gua-N-7)_MeTrfase_Trmb"/>
</dbReference>
<evidence type="ECO:0000256" key="4">
    <source>
        <dbReference type="ARBA" id="ARBA00022679"/>
    </source>
</evidence>
<feature type="binding site" evidence="7">
    <location>
        <position position="85"/>
    </location>
    <ligand>
        <name>S-adenosyl-L-methionine</name>
        <dbReference type="ChEBI" id="CHEBI:59789"/>
    </ligand>
</feature>
<protein>
    <recommendedName>
        <fullName evidence="7">tRNA (guanine-N(7)-)-methyltransferase</fullName>
        <ecNumber evidence="7">2.1.1.33</ecNumber>
    </recommendedName>
    <alternativeName>
        <fullName evidence="7">tRNA (guanine(46)-N(7))-methyltransferase</fullName>
    </alternativeName>
    <alternativeName>
        <fullName evidence="7">tRNA(m7G46)-methyltransferase</fullName>
    </alternativeName>
</protein>
<name>A0ABP7MQW7_9GAMM</name>
<keyword evidence="3 7" id="KW-0489">Methyltransferase</keyword>
<dbReference type="SUPFAM" id="SSF53335">
    <property type="entry name" value="S-adenosyl-L-methionine-dependent methyltransferases"/>
    <property type="match status" value="1"/>
</dbReference>
<dbReference type="PROSITE" id="PS51625">
    <property type="entry name" value="SAM_MT_TRMB"/>
    <property type="match status" value="1"/>
</dbReference>
<feature type="binding site" evidence="7">
    <location>
        <position position="139"/>
    </location>
    <ligand>
        <name>substrate</name>
    </ligand>
</feature>
<feature type="binding site" evidence="7">
    <location>
        <position position="135"/>
    </location>
    <ligand>
        <name>S-adenosyl-L-methionine</name>
        <dbReference type="ChEBI" id="CHEBI:59789"/>
    </ligand>
</feature>
<dbReference type="PANTHER" id="PTHR23417:SF14">
    <property type="entry name" value="PENTACOTRIPEPTIDE-REPEAT REGION OF PRORP DOMAIN-CONTAINING PROTEIN"/>
    <property type="match status" value="1"/>
</dbReference>
<feature type="binding site" evidence="7">
    <location>
        <begin position="208"/>
        <end position="211"/>
    </location>
    <ligand>
        <name>substrate</name>
    </ligand>
</feature>
<dbReference type="NCBIfam" id="TIGR00091">
    <property type="entry name" value="tRNA (guanosine(46)-N7)-methyltransferase TrmB"/>
    <property type="match status" value="1"/>
</dbReference>
<dbReference type="Gene3D" id="3.40.50.150">
    <property type="entry name" value="Vaccinia Virus protein VP39"/>
    <property type="match status" value="1"/>
</dbReference>
<proteinExistence type="inferred from homology"/>
<dbReference type="Proteomes" id="UP001501565">
    <property type="component" value="Unassembled WGS sequence"/>
</dbReference>
<comment type="similarity">
    <text evidence="7">Belongs to the class I-like SAM-binding methyltransferase superfamily. TrmB family.</text>
</comment>
<dbReference type="EMBL" id="BAABBN010000007">
    <property type="protein sequence ID" value="GAA3926882.1"/>
    <property type="molecule type" value="Genomic_DNA"/>
</dbReference>
<evidence type="ECO:0000313" key="9">
    <source>
        <dbReference type="Proteomes" id="UP001501565"/>
    </source>
</evidence>
<feature type="binding site" evidence="7">
    <location>
        <position position="60"/>
    </location>
    <ligand>
        <name>S-adenosyl-L-methionine</name>
        <dbReference type="ChEBI" id="CHEBI:59789"/>
    </ligand>
</feature>
<evidence type="ECO:0000313" key="8">
    <source>
        <dbReference type="EMBL" id="GAA3926882.1"/>
    </source>
</evidence>
<comment type="caution">
    <text evidence="8">The sequence shown here is derived from an EMBL/GenBank/DDBJ whole genome shotgun (WGS) entry which is preliminary data.</text>
</comment>
<reference evidence="9" key="1">
    <citation type="journal article" date="2019" name="Int. J. Syst. Evol. Microbiol.">
        <title>The Global Catalogue of Microorganisms (GCM) 10K type strain sequencing project: providing services to taxonomists for standard genome sequencing and annotation.</title>
        <authorList>
            <consortium name="The Broad Institute Genomics Platform"/>
            <consortium name="The Broad Institute Genome Sequencing Center for Infectious Disease"/>
            <person name="Wu L."/>
            <person name="Ma J."/>
        </authorList>
    </citation>
    <scope>NUCLEOTIDE SEQUENCE [LARGE SCALE GENOMIC DNA]</scope>
    <source>
        <strain evidence="9">JCM 17551</strain>
    </source>
</reference>
<dbReference type="PANTHER" id="PTHR23417">
    <property type="entry name" value="3-DEOXY-D-MANNO-OCTULOSONIC-ACID TRANSFERASE/TRNA GUANINE-N 7 - -METHYLTRANSFERASE"/>
    <property type="match status" value="1"/>
</dbReference>
<feature type="binding site" evidence="7">
    <location>
        <position position="171"/>
    </location>
    <ligand>
        <name>substrate</name>
    </ligand>
</feature>
<dbReference type="InterPro" id="IPR055361">
    <property type="entry name" value="tRNA_methyltr_TrmB_bact"/>
</dbReference>
<comment type="function">
    <text evidence="2 7">Catalyzes the formation of N(7)-methylguanine at position 46 (m7G46) in tRNA.</text>
</comment>
<evidence type="ECO:0000256" key="2">
    <source>
        <dbReference type="ARBA" id="ARBA00003015"/>
    </source>
</evidence>
<gene>
    <name evidence="7 8" type="primary">trmB</name>
    <name evidence="8" type="ORF">GCM10022277_23790</name>
</gene>
<evidence type="ECO:0000256" key="3">
    <source>
        <dbReference type="ARBA" id="ARBA00022603"/>
    </source>
</evidence>
<dbReference type="EC" id="2.1.1.33" evidence="7"/>